<dbReference type="AlphaFoldDB" id="A0A9X9LLN9"/>
<proteinExistence type="inferred from homology"/>
<protein>
    <recommendedName>
        <fullName evidence="5">NADH dehydrogenase [ubiquinone] 1 alpha subcomplex subunit 5</fullName>
    </recommendedName>
    <alternativeName>
        <fullName evidence="12">Complex I subunit B13</fullName>
    </alternativeName>
    <alternativeName>
        <fullName evidence="14">Complex I-13kD-B</fullName>
    </alternativeName>
    <alternativeName>
        <fullName evidence="13">NADH-ubiquinone oxidoreductase 13 kDa-B subunit</fullName>
    </alternativeName>
</protein>
<dbReference type="EMBL" id="CYRY02007011">
    <property type="protein sequence ID" value="VCW76193.1"/>
    <property type="molecule type" value="Genomic_DNA"/>
</dbReference>
<comment type="subcellular location">
    <subcellularLocation>
        <location evidence="2">Mitochondrion inner membrane</location>
        <topology evidence="2">Peripheral membrane protein</topology>
        <orientation evidence="2">Matrix side</orientation>
    </subcellularLocation>
</comment>
<evidence type="ECO:0000313" key="15">
    <source>
        <dbReference type="EMBL" id="VCW76193.1"/>
    </source>
</evidence>
<comment type="subunit">
    <text evidence="4">Complex I is composed of 45 different subunits.</text>
</comment>
<comment type="caution">
    <text evidence="15">The sequence shown here is derived from an EMBL/GenBank/DDBJ whole genome shotgun (WGS) entry which is preliminary data.</text>
</comment>
<dbReference type="PANTHER" id="PTHR12653">
    <property type="entry name" value="NADH-UBIQUINONE OXIDOREDUCTASE 13 KD-B SUBUNIT"/>
    <property type="match status" value="1"/>
</dbReference>
<evidence type="ECO:0000256" key="6">
    <source>
        <dbReference type="ARBA" id="ARBA00022448"/>
    </source>
</evidence>
<evidence type="ECO:0000256" key="7">
    <source>
        <dbReference type="ARBA" id="ARBA00022660"/>
    </source>
</evidence>
<evidence type="ECO:0000256" key="1">
    <source>
        <dbReference type="ARBA" id="ARBA00003195"/>
    </source>
</evidence>
<accession>A0A9X9LLN9</accession>
<name>A0A9X9LLN9_GULGU</name>
<evidence type="ECO:0000256" key="2">
    <source>
        <dbReference type="ARBA" id="ARBA00004443"/>
    </source>
</evidence>
<evidence type="ECO:0000256" key="9">
    <source>
        <dbReference type="ARBA" id="ARBA00022982"/>
    </source>
</evidence>
<dbReference type="Pfam" id="PF04716">
    <property type="entry name" value="ETC_C1_NDUFA5"/>
    <property type="match status" value="1"/>
</dbReference>
<evidence type="ECO:0000256" key="8">
    <source>
        <dbReference type="ARBA" id="ARBA00022792"/>
    </source>
</evidence>
<gene>
    <name evidence="15" type="ORF">BN2614_LOCUS2</name>
</gene>
<evidence type="ECO:0000256" key="12">
    <source>
        <dbReference type="ARBA" id="ARBA00030376"/>
    </source>
</evidence>
<comment type="function">
    <text evidence="1">Accessory subunit of the mitochondrial membrane respiratory chain NADH dehydrogenase (Complex I), that is believed not to be involved in catalysis. Complex I functions in the transfer of electrons from NADH to the respiratory chain. The immediate electron acceptor for the enzyme is believed to be ubiquinone.</text>
</comment>
<keyword evidence="8" id="KW-0999">Mitochondrion inner membrane</keyword>
<sequence>MAPLLRTTASLVGLVVCESPHEGLTMLYTEILEVLEQISENAAYSMYAEQIANEKPGLVKVEPDVKQLEDQLQSGQLAEGMLDAANEVSLAGKMVHWKPWKPLAEELPATSGNDQCNHH</sequence>
<keyword evidence="7" id="KW-0679">Respiratory chain</keyword>
<evidence type="ECO:0000256" key="10">
    <source>
        <dbReference type="ARBA" id="ARBA00023128"/>
    </source>
</evidence>
<dbReference type="GO" id="GO:0005743">
    <property type="term" value="C:mitochondrial inner membrane"/>
    <property type="evidence" value="ECO:0007669"/>
    <property type="project" value="UniProtKB-SubCell"/>
</dbReference>
<evidence type="ECO:0000256" key="13">
    <source>
        <dbReference type="ARBA" id="ARBA00032483"/>
    </source>
</evidence>
<evidence type="ECO:0000256" key="4">
    <source>
        <dbReference type="ARBA" id="ARBA00011533"/>
    </source>
</evidence>
<keyword evidence="11" id="KW-0472">Membrane</keyword>
<comment type="similarity">
    <text evidence="3">Belongs to the complex I NDUFA5 subunit family.</text>
</comment>
<dbReference type="InterPro" id="IPR006806">
    <property type="entry name" value="NDUFA5"/>
</dbReference>
<organism evidence="15 16">
    <name type="scientific">Gulo gulo</name>
    <name type="common">Wolverine</name>
    <name type="synonym">Gluton</name>
    <dbReference type="NCBI Taxonomy" id="48420"/>
    <lineage>
        <taxon>Eukaryota</taxon>
        <taxon>Metazoa</taxon>
        <taxon>Chordata</taxon>
        <taxon>Craniata</taxon>
        <taxon>Vertebrata</taxon>
        <taxon>Euteleostomi</taxon>
        <taxon>Mammalia</taxon>
        <taxon>Eutheria</taxon>
        <taxon>Laurasiatheria</taxon>
        <taxon>Carnivora</taxon>
        <taxon>Caniformia</taxon>
        <taxon>Musteloidea</taxon>
        <taxon>Mustelidae</taxon>
        <taxon>Guloninae</taxon>
        <taxon>Gulo</taxon>
    </lineage>
</organism>
<evidence type="ECO:0000256" key="3">
    <source>
        <dbReference type="ARBA" id="ARBA00010261"/>
    </source>
</evidence>
<keyword evidence="10" id="KW-0496">Mitochondrion</keyword>
<reference evidence="15 16" key="1">
    <citation type="submission" date="2018-10" db="EMBL/GenBank/DDBJ databases">
        <authorList>
            <person name="Ekblom R."/>
            <person name="Jareborg N."/>
        </authorList>
    </citation>
    <scope>NUCLEOTIDE SEQUENCE [LARGE SCALE GENOMIC DNA]</scope>
    <source>
        <tissue evidence="15">Muscle</tissue>
    </source>
</reference>
<evidence type="ECO:0000256" key="5">
    <source>
        <dbReference type="ARBA" id="ARBA00016385"/>
    </source>
</evidence>
<evidence type="ECO:0000256" key="14">
    <source>
        <dbReference type="ARBA" id="ARBA00032775"/>
    </source>
</evidence>
<keyword evidence="16" id="KW-1185">Reference proteome</keyword>
<evidence type="ECO:0000256" key="11">
    <source>
        <dbReference type="ARBA" id="ARBA00023136"/>
    </source>
</evidence>
<evidence type="ECO:0000313" key="16">
    <source>
        <dbReference type="Proteomes" id="UP000269945"/>
    </source>
</evidence>
<dbReference type="GO" id="GO:0022904">
    <property type="term" value="P:respiratory electron transport chain"/>
    <property type="evidence" value="ECO:0007669"/>
    <property type="project" value="InterPro"/>
</dbReference>
<dbReference type="Proteomes" id="UP000269945">
    <property type="component" value="Unassembled WGS sequence"/>
</dbReference>
<dbReference type="PANTHER" id="PTHR12653:SF0">
    <property type="entry name" value="NADH DEHYDROGENASE [UBIQUINONE] 1 ALPHA SUBCOMPLEX SUBUNIT 5"/>
    <property type="match status" value="1"/>
</dbReference>
<keyword evidence="9" id="KW-0249">Electron transport</keyword>
<keyword evidence="6" id="KW-0813">Transport</keyword>